<evidence type="ECO:0000256" key="1">
    <source>
        <dbReference type="PIRSR" id="PIRSR605502-1"/>
    </source>
</evidence>
<sequence>MKNKHLSLYGALLGTAVGDAYGLPFEGMTPKRIAKMSPEKAHYRLIPILHGGMVSDDTEHAIMTVQAHIASGGNVLIFKQSLAWRLRFWLFRLPAGIGLATLRAIVKMCFGLRETGVFSAGNGGAMRTAVLGVLIDDIDELKEWVKASTRLTHTDPKAEQGALLIALLAWAETRHADWDTAQILHFAFRHIDDNELIEKVKNFQPNAKTGISGYVYHTVPAVCAAWQQYRNTPLQGMQQLIAWGGDTDTTCAIFGGVVGVRHGESLWQAVSGAWCEPVLRHDYFADLATQAIEVQANRQAQKPLAWGGAMTCLRNVGFMAIVLAHGFRRLLPPY</sequence>
<dbReference type="Pfam" id="PF03747">
    <property type="entry name" value="ADP_ribosyl_GH"/>
    <property type="match status" value="1"/>
</dbReference>
<dbReference type="GO" id="GO:0046872">
    <property type="term" value="F:metal ion binding"/>
    <property type="evidence" value="ECO:0007669"/>
    <property type="project" value="UniProtKB-KW"/>
</dbReference>
<dbReference type="InterPro" id="IPR050792">
    <property type="entry name" value="ADP-ribosylglycohydrolase"/>
</dbReference>
<keyword evidence="1" id="KW-0479">Metal-binding</keyword>
<dbReference type="Gene3D" id="1.10.4080.10">
    <property type="entry name" value="ADP-ribosylation/Crystallin J1"/>
    <property type="match status" value="1"/>
</dbReference>
<feature type="binding site" evidence="1">
    <location>
        <position position="249"/>
    </location>
    <ligand>
        <name>Mg(2+)</name>
        <dbReference type="ChEBI" id="CHEBI:18420"/>
        <label>1</label>
    </ligand>
</feature>
<reference evidence="2" key="1">
    <citation type="submission" date="2017-09" db="EMBL/GenBank/DDBJ databases">
        <authorList>
            <person name="Ehlers B."/>
            <person name="Leendertz F.H."/>
        </authorList>
    </citation>
    <scope>NUCLEOTIDE SEQUENCE [LARGE SCALE GENOMIC DNA]</scope>
    <source>
        <strain evidence="2">DSM 16848</strain>
    </source>
</reference>
<proteinExistence type="predicted"/>
<keyword evidence="2" id="KW-0378">Hydrolase</keyword>
<dbReference type="Proteomes" id="UP000219669">
    <property type="component" value="Unassembled WGS sequence"/>
</dbReference>
<feature type="binding site" evidence="1">
    <location>
        <position position="56"/>
    </location>
    <ligand>
        <name>Mg(2+)</name>
        <dbReference type="ChEBI" id="CHEBI:18420"/>
        <label>1</label>
    </ligand>
</feature>
<gene>
    <name evidence="2" type="ORF">SAMN02746062_02221</name>
</gene>
<dbReference type="RefSeq" id="WP_097115166.1">
    <property type="nucleotide sequence ID" value="NZ_CP083931.1"/>
</dbReference>
<dbReference type="GO" id="GO:0016787">
    <property type="term" value="F:hydrolase activity"/>
    <property type="evidence" value="ECO:0007669"/>
    <property type="project" value="UniProtKB-KW"/>
</dbReference>
<name>A0A286ENX2_9NEIS</name>
<dbReference type="OrthoDB" id="9798107at2"/>
<dbReference type="InterPro" id="IPR005502">
    <property type="entry name" value="Ribosyl_crysJ1"/>
</dbReference>
<feature type="binding site" evidence="1">
    <location>
        <position position="57"/>
    </location>
    <ligand>
        <name>Mg(2+)</name>
        <dbReference type="ChEBI" id="CHEBI:18420"/>
        <label>1</label>
    </ligand>
</feature>
<keyword evidence="1" id="KW-0460">Magnesium</keyword>
<dbReference type="InterPro" id="IPR036705">
    <property type="entry name" value="Ribosyl_crysJ1_sf"/>
</dbReference>
<dbReference type="SUPFAM" id="SSF101478">
    <property type="entry name" value="ADP-ribosylglycohydrolase"/>
    <property type="match status" value="1"/>
</dbReference>
<protein>
    <submittedName>
        <fullName evidence="2">ADP-ribosylglycohydrolase</fullName>
    </submittedName>
</protein>
<accession>A0A286ENX2</accession>
<feature type="binding site" evidence="1">
    <location>
        <position position="248"/>
    </location>
    <ligand>
        <name>Mg(2+)</name>
        <dbReference type="ChEBI" id="CHEBI:18420"/>
        <label>1</label>
    </ligand>
</feature>
<feature type="binding site" evidence="1">
    <location>
        <position position="246"/>
    </location>
    <ligand>
        <name>Mg(2+)</name>
        <dbReference type="ChEBI" id="CHEBI:18420"/>
        <label>1</label>
    </ligand>
</feature>
<dbReference type="PANTHER" id="PTHR16222:SF12">
    <property type="entry name" value="ADP-RIBOSYLGLYCOHYDROLASE-RELATED"/>
    <property type="match status" value="1"/>
</dbReference>
<evidence type="ECO:0000313" key="2">
    <source>
        <dbReference type="EMBL" id="SOD72640.1"/>
    </source>
</evidence>
<comment type="cofactor">
    <cofactor evidence="1">
        <name>Mg(2+)</name>
        <dbReference type="ChEBI" id="CHEBI:18420"/>
    </cofactor>
    <text evidence="1">Binds 2 magnesium ions per subunit.</text>
</comment>
<dbReference type="AlphaFoldDB" id="A0A286ENX2"/>
<dbReference type="PANTHER" id="PTHR16222">
    <property type="entry name" value="ADP-RIBOSYLGLYCOHYDROLASE"/>
    <property type="match status" value="1"/>
</dbReference>
<feature type="binding site" evidence="1">
    <location>
        <position position="55"/>
    </location>
    <ligand>
        <name>Mg(2+)</name>
        <dbReference type="ChEBI" id="CHEBI:18420"/>
        <label>1</label>
    </ligand>
</feature>
<organism evidence="2 3">
    <name type="scientific">Alysiella filiformis DSM 16848</name>
    <dbReference type="NCBI Taxonomy" id="1120981"/>
    <lineage>
        <taxon>Bacteria</taxon>
        <taxon>Pseudomonadati</taxon>
        <taxon>Pseudomonadota</taxon>
        <taxon>Betaproteobacteria</taxon>
        <taxon>Neisseriales</taxon>
        <taxon>Neisseriaceae</taxon>
        <taxon>Alysiella</taxon>
    </lineage>
</organism>
<dbReference type="EMBL" id="OCNF01000031">
    <property type="protein sequence ID" value="SOD72640.1"/>
    <property type="molecule type" value="Genomic_DNA"/>
</dbReference>
<evidence type="ECO:0000313" key="3">
    <source>
        <dbReference type="Proteomes" id="UP000219669"/>
    </source>
</evidence>
<keyword evidence="3" id="KW-1185">Reference proteome</keyword>